<comment type="caution">
    <text evidence="2">The sequence shown here is derived from an EMBL/GenBank/DDBJ whole genome shotgun (WGS) entry which is preliminary data.</text>
</comment>
<evidence type="ECO:0000313" key="3">
    <source>
        <dbReference type="Proteomes" id="UP000646745"/>
    </source>
</evidence>
<comment type="function">
    <text evidence="1">Allows the formation of correctly charged Asn-tRNA(Asn) or Gln-tRNA(Gln) through the transamidation of misacylated Asp-tRNA(Asn) or Glu-tRNA(Gln) in organisms which lack either or both of asparaginyl-tRNA or glutaminyl-tRNA synthetases. The reaction takes place in the presence of glutamine and ATP through an activated phospho-Asp-tRNA(Asn) or phospho-Glu-tRNA(Gln).</text>
</comment>
<dbReference type="NCBIfam" id="TIGR00135">
    <property type="entry name" value="gatC"/>
    <property type="match status" value="1"/>
</dbReference>
<gene>
    <name evidence="1 2" type="primary">gatC</name>
    <name evidence="2" type="ORF">GCM10009038_32750</name>
</gene>
<reference evidence="3" key="1">
    <citation type="journal article" date="2019" name="Int. J. Syst. Evol. Microbiol.">
        <title>The Global Catalogue of Microorganisms (GCM) 10K type strain sequencing project: providing services to taxonomists for standard genome sequencing and annotation.</title>
        <authorList>
            <consortium name="The Broad Institute Genomics Platform"/>
            <consortium name="The Broad Institute Genome Sequencing Center for Infectious Disease"/>
            <person name="Wu L."/>
            <person name="Ma J."/>
        </authorList>
    </citation>
    <scope>NUCLEOTIDE SEQUENCE [LARGE SCALE GENOMIC DNA]</scope>
    <source>
        <strain evidence="3">KCTC 32998</strain>
    </source>
</reference>
<evidence type="ECO:0000313" key="2">
    <source>
        <dbReference type="EMBL" id="GHB31304.1"/>
    </source>
</evidence>
<dbReference type="EC" id="6.3.5.-" evidence="1"/>
<dbReference type="HAMAP" id="MF_00122">
    <property type="entry name" value="GatC"/>
    <property type="match status" value="1"/>
</dbReference>
<dbReference type="EMBL" id="BMZI01000007">
    <property type="protein sequence ID" value="GHB31304.1"/>
    <property type="molecule type" value="Genomic_DNA"/>
</dbReference>
<keyword evidence="1" id="KW-0648">Protein biosynthesis</keyword>
<dbReference type="Proteomes" id="UP000646745">
    <property type="component" value="Unassembled WGS sequence"/>
</dbReference>
<comment type="similarity">
    <text evidence="1">Belongs to the GatC family.</text>
</comment>
<protein>
    <recommendedName>
        <fullName evidence="1">Aspartyl/glutamyl-tRNA(Asn/Gln) amidotransferase subunit C</fullName>
        <shortName evidence="1">Asp/Glu-ADT subunit C</shortName>
        <ecNumber evidence="1">6.3.5.-</ecNumber>
    </recommendedName>
</protein>
<dbReference type="SUPFAM" id="SSF141000">
    <property type="entry name" value="Glu-tRNAGln amidotransferase C subunit"/>
    <property type="match status" value="1"/>
</dbReference>
<keyword evidence="1" id="KW-0067">ATP-binding</keyword>
<name>A0ABQ3EDG5_9GAMM</name>
<proteinExistence type="inferred from homology"/>
<keyword evidence="3" id="KW-1185">Reference proteome</keyword>
<dbReference type="Pfam" id="PF02686">
    <property type="entry name" value="GatC"/>
    <property type="match status" value="1"/>
</dbReference>
<comment type="catalytic activity">
    <reaction evidence="1">
        <text>L-glutamyl-tRNA(Gln) + L-glutamine + ATP + H2O = L-glutaminyl-tRNA(Gln) + L-glutamate + ADP + phosphate + H(+)</text>
        <dbReference type="Rhea" id="RHEA:17521"/>
        <dbReference type="Rhea" id="RHEA-COMP:9681"/>
        <dbReference type="Rhea" id="RHEA-COMP:9684"/>
        <dbReference type="ChEBI" id="CHEBI:15377"/>
        <dbReference type="ChEBI" id="CHEBI:15378"/>
        <dbReference type="ChEBI" id="CHEBI:29985"/>
        <dbReference type="ChEBI" id="CHEBI:30616"/>
        <dbReference type="ChEBI" id="CHEBI:43474"/>
        <dbReference type="ChEBI" id="CHEBI:58359"/>
        <dbReference type="ChEBI" id="CHEBI:78520"/>
        <dbReference type="ChEBI" id="CHEBI:78521"/>
        <dbReference type="ChEBI" id="CHEBI:456216"/>
    </reaction>
</comment>
<dbReference type="InterPro" id="IPR003837">
    <property type="entry name" value="GatC"/>
</dbReference>
<keyword evidence="1" id="KW-0547">Nucleotide-binding</keyword>
<comment type="catalytic activity">
    <reaction evidence="1">
        <text>L-aspartyl-tRNA(Asn) + L-glutamine + ATP + H2O = L-asparaginyl-tRNA(Asn) + L-glutamate + ADP + phosphate + 2 H(+)</text>
        <dbReference type="Rhea" id="RHEA:14513"/>
        <dbReference type="Rhea" id="RHEA-COMP:9674"/>
        <dbReference type="Rhea" id="RHEA-COMP:9677"/>
        <dbReference type="ChEBI" id="CHEBI:15377"/>
        <dbReference type="ChEBI" id="CHEBI:15378"/>
        <dbReference type="ChEBI" id="CHEBI:29985"/>
        <dbReference type="ChEBI" id="CHEBI:30616"/>
        <dbReference type="ChEBI" id="CHEBI:43474"/>
        <dbReference type="ChEBI" id="CHEBI:58359"/>
        <dbReference type="ChEBI" id="CHEBI:78515"/>
        <dbReference type="ChEBI" id="CHEBI:78516"/>
        <dbReference type="ChEBI" id="CHEBI:456216"/>
    </reaction>
</comment>
<dbReference type="PANTHER" id="PTHR15004:SF0">
    <property type="entry name" value="GLUTAMYL-TRNA(GLN) AMIDOTRANSFERASE SUBUNIT C, MITOCHONDRIAL"/>
    <property type="match status" value="1"/>
</dbReference>
<comment type="subunit">
    <text evidence="1">Heterotrimer of A, B and C subunits.</text>
</comment>
<dbReference type="InterPro" id="IPR036113">
    <property type="entry name" value="Asp/Glu-ADT_sf_sub_c"/>
</dbReference>
<evidence type="ECO:0000256" key="1">
    <source>
        <dbReference type="HAMAP-Rule" id="MF_00122"/>
    </source>
</evidence>
<sequence length="106" mass="11821">MRTFNRGTIHMAIEHADVLRAAHLARLGLNSDAEAAGYVDDLTQILEMVDRLQAVDTEGVAPLSHPLDATQRLRPDEVTERDQRERFQACAPATEDGLYLVPRVVE</sequence>
<organism evidence="2 3">
    <name type="scientific">Salinicola rhizosphaerae</name>
    <dbReference type="NCBI Taxonomy" id="1443141"/>
    <lineage>
        <taxon>Bacteria</taxon>
        <taxon>Pseudomonadati</taxon>
        <taxon>Pseudomonadota</taxon>
        <taxon>Gammaproteobacteria</taxon>
        <taxon>Oceanospirillales</taxon>
        <taxon>Halomonadaceae</taxon>
        <taxon>Salinicola</taxon>
    </lineage>
</organism>
<accession>A0ABQ3EDG5</accession>
<dbReference type="PANTHER" id="PTHR15004">
    <property type="entry name" value="GLUTAMYL-TRNA(GLN) AMIDOTRANSFERASE SUBUNIT C, MITOCHONDRIAL"/>
    <property type="match status" value="1"/>
</dbReference>
<dbReference type="Gene3D" id="1.10.20.60">
    <property type="entry name" value="Glu-tRNAGln amidotransferase C subunit, N-terminal domain"/>
    <property type="match status" value="1"/>
</dbReference>
<keyword evidence="1" id="KW-0436">Ligase</keyword>